<name>A0AAQ3MAG4_9PEZI</name>
<reference evidence="1 2" key="1">
    <citation type="submission" date="2023-11" db="EMBL/GenBank/DDBJ databases">
        <title>An acidophilic fungus is an integral part of prey digestion in a carnivorous sundew plant.</title>
        <authorList>
            <person name="Tsai I.J."/>
        </authorList>
    </citation>
    <scope>NUCLEOTIDE SEQUENCE [LARGE SCALE GENOMIC DNA]</scope>
    <source>
        <strain evidence="1">169a</strain>
    </source>
</reference>
<organism evidence="1 2">
    <name type="scientific">Acrodontium crateriforme</name>
    <dbReference type="NCBI Taxonomy" id="150365"/>
    <lineage>
        <taxon>Eukaryota</taxon>
        <taxon>Fungi</taxon>
        <taxon>Dikarya</taxon>
        <taxon>Ascomycota</taxon>
        <taxon>Pezizomycotina</taxon>
        <taxon>Dothideomycetes</taxon>
        <taxon>Dothideomycetidae</taxon>
        <taxon>Mycosphaerellales</taxon>
        <taxon>Teratosphaeriaceae</taxon>
        <taxon>Acrodontium</taxon>
    </lineage>
</organism>
<accession>A0AAQ3MAG4</accession>
<keyword evidence="2" id="KW-1185">Reference proteome</keyword>
<dbReference type="AlphaFoldDB" id="A0AAQ3MAG4"/>
<evidence type="ECO:0000313" key="1">
    <source>
        <dbReference type="EMBL" id="WPH03768.1"/>
    </source>
</evidence>
<proteinExistence type="predicted"/>
<evidence type="ECO:0000313" key="2">
    <source>
        <dbReference type="Proteomes" id="UP001303373"/>
    </source>
</evidence>
<dbReference type="Proteomes" id="UP001303373">
    <property type="component" value="Chromosome 11"/>
</dbReference>
<protein>
    <submittedName>
        <fullName evidence="1">Uncharacterized protein</fullName>
    </submittedName>
</protein>
<sequence length="201" mass="22281">MPATSDELRHVACRRDLENLEAQLLDLATVHLDHSSFYVLTNASLDNIGRYWVGLMDAEEPNTFILDLIEAVMAVKAIAARAQDLESRMRAHSATKQLNWSFSPIDHQNSEPWQADDSGHVQPAFCSFHDRSDESQIDGSLITGDNDDVADNASISSDGLIVNGCALEDVFYDNRYEGVNGSGSEDPNYENAEVNEVYARE</sequence>
<dbReference type="EMBL" id="CP138590">
    <property type="protein sequence ID" value="WPH03768.1"/>
    <property type="molecule type" value="Genomic_DNA"/>
</dbReference>
<gene>
    <name evidence="1" type="ORF">R9X50_00665100</name>
</gene>